<evidence type="ECO:0000259" key="3">
    <source>
        <dbReference type="Pfam" id="PF13382"/>
    </source>
</evidence>
<comment type="caution">
    <text evidence="4">The sequence shown here is derived from an EMBL/GenBank/DDBJ whole genome shotgun (WGS) entry which is preliminary data.</text>
</comment>
<keyword evidence="1" id="KW-0378">Hydrolase</keyword>
<dbReference type="PANTHER" id="PTHR11113:SF2">
    <property type="entry name" value="ADENINE DEAMINASE"/>
    <property type="match status" value="1"/>
</dbReference>
<evidence type="ECO:0000259" key="2">
    <source>
        <dbReference type="Pfam" id="PF01979"/>
    </source>
</evidence>
<organism evidence="4">
    <name type="scientific">marine sediment metagenome</name>
    <dbReference type="NCBI Taxonomy" id="412755"/>
    <lineage>
        <taxon>unclassified sequences</taxon>
        <taxon>metagenomes</taxon>
        <taxon>ecological metagenomes</taxon>
    </lineage>
</organism>
<dbReference type="Pfam" id="PF01979">
    <property type="entry name" value="Amidohydro_1"/>
    <property type="match status" value="1"/>
</dbReference>
<gene>
    <name evidence="4" type="ORF">S01H1_13028</name>
</gene>
<dbReference type="Gene3D" id="3.20.20.140">
    <property type="entry name" value="Metal-dependent hydrolases"/>
    <property type="match status" value="1"/>
</dbReference>
<dbReference type="AlphaFoldDB" id="X0T944"/>
<protein>
    <recommendedName>
        <fullName evidence="5">Adenine deaminase</fullName>
    </recommendedName>
</protein>
<dbReference type="InterPro" id="IPR026912">
    <property type="entry name" value="Adenine_deam_C"/>
</dbReference>
<dbReference type="GO" id="GO:0000034">
    <property type="term" value="F:adenine deaminase activity"/>
    <property type="evidence" value="ECO:0007669"/>
    <property type="project" value="TreeGrafter"/>
</dbReference>
<dbReference type="Pfam" id="PF13382">
    <property type="entry name" value="Adenine_deam_C"/>
    <property type="match status" value="1"/>
</dbReference>
<reference evidence="4" key="1">
    <citation type="journal article" date="2014" name="Front. Microbiol.">
        <title>High frequency of phylogenetically diverse reductive dehalogenase-homologous genes in deep subseafloor sedimentary metagenomes.</title>
        <authorList>
            <person name="Kawai M."/>
            <person name="Futagami T."/>
            <person name="Toyoda A."/>
            <person name="Takaki Y."/>
            <person name="Nishi S."/>
            <person name="Hori S."/>
            <person name="Arai W."/>
            <person name="Tsubouchi T."/>
            <person name="Morono Y."/>
            <person name="Uchiyama I."/>
            <person name="Ito T."/>
            <person name="Fujiyama A."/>
            <person name="Inagaki F."/>
            <person name="Takami H."/>
        </authorList>
    </citation>
    <scope>NUCLEOTIDE SEQUENCE</scope>
    <source>
        <strain evidence="4">Expedition CK06-06</strain>
    </source>
</reference>
<evidence type="ECO:0000313" key="4">
    <source>
        <dbReference type="EMBL" id="GAF72595.1"/>
    </source>
</evidence>
<evidence type="ECO:0000256" key="1">
    <source>
        <dbReference type="ARBA" id="ARBA00022801"/>
    </source>
</evidence>
<dbReference type="SUPFAM" id="SSF51556">
    <property type="entry name" value="Metallo-dependent hydrolases"/>
    <property type="match status" value="1"/>
</dbReference>
<evidence type="ECO:0008006" key="5">
    <source>
        <dbReference type="Google" id="ProtNLM"/>
    </source>
</evidence>
<accession>X0T944</accession>
<sequence>AKINIARQQKKPIDGHAPGLKGRELYAYIAAGIQSDHECTTLQEAEAKLMAGMHIMIRQGTGAKNLQALLPAVNAKTARRMMWCSDDRHPHDLIADGHIDSIVREAIQSGLDPVLAIQMATLNPAEYFGLHHLGALAPGRQADLVVFSDINNPVVEQIYYRGILTAEKGKMLPEIQVPPAATVPLSMQVDLQKIDFSIPAEHKRMRVIEIVPDQLITHQRIEQVPVKNKQAVGDPSKDLLKIAVVERHKGTGNIGKGFVKGFGLKRGAVASSVAHDSHNIIIVGTTDDDMQAALEAVVQMGGGLAVASDTKILASLALPIAGLMSLEPVQLVRDQLDSLIGIAHDMGCALKEPFMTLSFLALPVIPELKLTDLGLVDVNKFEVVSLFVE</sequence>
<dbReference type="EMBL" id="BARS01006713">
    <property type="protein sequence ID" value="GAF72595.1"/>
    <property type="molecule type" value="Genomic_DNA"/>
</dbReference>
<feature type="non-terminal residue" evidence="4">
    <location>
        <position position="1"/>
    </location>
</feature>
<feature type="domain" description="Amidohydrolase-related" evidence="2">
    <location>
        <begin position="2"/>
        <end position="149"/>
    </location>
</feature>
<dbReference type="InterPro" id="IPR006680">
    <property type="entry name" value="Amidohydro-rel"/>
</dbReference>
<dbReference type="PANTHER" id="PTHR11113">
    <property type="entry name" value="N-ACETYLGLUCOSAMINE-6-PHOSPHATE DEACETYLASE"/>
    <property type="match status" value="1"/>
</dbReference>
<dbReference type="InterPro" id="IPR032466">
    <property type="entry name" value="Metal_Hydrolase"/>
</dbReference>
<name>X0T944_9ZZZZ</name>
<proteinExistence type="predicted"/>
<feature type="domain" description="Adenine deaminase C-terminal" evidence="3">
    <location>
        <begin position="214"/>
        <end position="382"/>
    </location>
</feature>